<accession>R8WAC3</accession>
<dbReference type="InterPro" id="IPR001127">
    <property type="entry name" value="PTS_EIIA_1_perm"/>
</dbReference>
<evidence type="ECO:0000313" key="17">
    <source>
        <dbReference type="Proteomes" id="UP000013981"/>
    </source>
</evidence>
<dbReference type="InterPro" id="IPR011055">
    <property type="entry name" value="Dup_hybrid_motif"/>
</dbReference>
<dbReference type="eggNOG" id="COG2190">
    <property type="taxonomic scope" value="Bacteria"/>
</dbReference>
<feature type="transmembrane region" description="Helical" evidence="12">
    <location>
        <begin position="399"/>
        <end position="418"/>
    </location>
</feature>
<protein>
    <submittedName>
        <fullName evidence="16">PTS system, beta-glucoside-specific IIABC component</fullName>
    </submittedName>
</protein>
<keyword evidence="7 12" id="KW-0812">Transmembrane</keyword>
<feature type="transmembrane region" description="Helical" evidence="12">
    <location>
        <begin position="122"/>
        <end position="146"/>
    </location>
</feature>
<evidence type="ECO:0000313" key="16">
    <source>
        <dbReference type="EMBL" id="EOQ40107.1"/>
    </source>
</evidence>
<dbReference type="NCBIfam" id="TIGR01995">
    <property type="entry name" value="PTS-II-ABC-beta"/>
    <property type="match status" value="1"/>
</dbReference>
<gene>
    <name evidence="16" type="ORF">HMPREF1526_00805</name>
</gene>
<dbReference type="InterPro" id="IPR003352">
    <property type="entry name" value="PTS_EIIC"/>
</dbReference>
<evidence type="ECO:0000256" key="1">
    <source>
        <dbReference type="ARBA" id="ARBA00004651"/>
    </source>
</evidence>
<keyword evidence="3" id="KW-1003">Cell membrane</keyword>
<evidence type="ECO:0000256" key="8">
    <source>
        <dbReference type="ARBA" id="ARBA00022777"/>
    </source>
</evidence>
<evidence type="ECO:0000256" key="10">
    <source>
        <dbReference type="ARBA" id="ARBA00023136"/>
    </source>
</evidence>
<dbReference type="InterPro" id="IPR036878">
    <property type="entry name" value="Glu_permease_IIB"/>
</dbReference>
<dbReference type="HOGENOM" id="CLU_012312_2_1_9"/>
<sequence length="640" mass="67841">MIKNKKFLCLQSRKVESFMDWKETAKLITERVGGKSNIRGATYCTTRLRLTLADESLANDDAVSEVPGVISVVHASGQYQIIIGNRVPRVFQAMQELGILDQAAAPEPEKKKKSIPAAMMDALLGSMTPVIPAVIGCAMMKVLLVLLPMLGVLTSESMTYQVLTVIGDGSFYFLPILVAASAARYFKANLFLSITIAGILIHPTLQTLFSSGDPVSLFGIPVTAANYPYSILPAIIMAWVLSKVEKAVDRITPAITKTFLDPMLIVLICAPIALWIVGPAGAIAGDALSGALVWIQENLGWLAVGIIGGIYPVLVLFGMHHVLTPIAIASLSSLGFETIVMVAQLGANLAQGGASMAVALRSKNKNMRQTAADAGFSALVAGITEPAMYGVTLRLKRPFIAVLIASFTSGCFAGLMQLKSFSTACPGLVTTIQYIEADRPISILYIALTCVIAIAVSFVLTLILGFRDPESASAETAPTAAAPAVQPLTTERRLVDCPMDGKLIPLGEVADETFASGVLGAGVALEPTDGTVYAPFDGTVETLLDSHHAIGLRSTDGVELLVHIGRDTVALNGQHFTAFVKVGDTVKKGQRLLACDLDAVRAAGYDITTPVIVTNTDEFLDIVPVQQPAVKHGDRLLTIL</sequence>
<dbReference type="AlphaFoldDB" id="R8WAC3"/>
<dbReference type="FunFam" id="3.30.1360.60:FF:000001">
    <property type="entry name" value="PTS system glucose-specific IIBC component PtsG"/>
    <property type="match status" value="1"/>
</dbReference>
<dbReference type="Pfam" id="PF00367">
    <property type="entry name" value="PTS_EIIB"/>
    <property type="match status" value="1"/>
</dbReference>
<evidence type="ECO:0000256" key="9">
    <source>
        <dbReference type="ARBA" id="ARBA00022989"/>
    </source>
</evidence>
<evidence type="ECO:0000259" key="13">
    <source>
        <dbReference type="PROSITE" id="PS51093"/>
    </source>
</evidence>
<evidence type="ECO:0000256" key="7">
    <source>
        <dbReference type="ARBA" id="ARBA00022692"/>
    </source>
</evidence>
<feature type="transmembrane region" description="Helical" evidence="12">
    <location>
        <begin position="190"/>
        <end position="209"/>
    </location>
</feature>
<dbReference type="EMBL" id="AQOB01000002">
    <property type="protein sequence ID" value="EOQ40107.1"/>
    <property type="molecule type" value="Genomic_DNA"/>
</dbReference>
<dbReference type="Gene3D" id="3.30.1360.60">
    <property type="entry name" value="Glucose permease domain IIB"/>
    <property type="match status" value="1"/>
</dbReference>
<dbReference type="InterPro" id="IPR018113">
    <property type="entry name" value="PTrfase_EIIB_Cys"/>
</dbReference>
<reference evidence="16 17" key="1">
    <citation type="submission" date="2013-01" db="EMBL/GenBank/DDBJ databases">
        <title>The Genome Sequence of Butyricicoccus pullicaecorum 1.2.</title>
        <authorList>
            <consortium name="The Broad Institute Genome Sequencing Platform"/>
            <person name="Earl A."/>
            <person name="Ward D."/>
            <person name="Feldgarden M."/>
            <person name="Gevers D."/>
            <person name="Van Immerseel F."/>
            <person name="Eeckhaut V."/>
            <person name="Walker B."/>
            <person name="Young S.K."/>
            <person name="Zeng Q."/>
            <person name="Gargeya S."/>
            <person name="Fitzgerald M."/>
            <person name="Haas B."/>
            <person name="Abouelleil A."/>
            <person name="Alvarado L."/>
            <person name="Arachchi H.M."/>
            <person name="Berlin A.M."/>
            <person name="Chapman S.B."/>
            <person name="Dewar J."/>
            <person name="Goldberg J."/>
            <person name="Griggs A."/>
            <person name="Gujja S."/>
            <person name="Hansen M."/>
            <person name="Howarth C."/>
            <person name="Imamovic A."/>
            <person name="Larimer J."/>
            <person name="McCowan C."/>
            <person name="Murphy C."/>
            <person name="Neiman D."/>
            <person name="Pearson M."/>
            <person name="Priest M."/>
            <person name="Roberts A."/>
            <person name="Saif S."/>
            <person name="Shea T."/>
            <person name="Sisk P."/>
            <person name="Sykes S."/>
            <person name="Wortman J."/>
            <person name="Nusbaum C."/>
            <person name="Birren B."/>
        </authorList>
    </citation>
    <scope>NUCLEOTIDE SEQUENCE [LARGE SCALE GENOMIC DNA]</scope>
    <source>
        <strain evidence="16 17">1.2</strain>
    </source>
</reference>
<dbReference type="CDD" id="cd00212">
    <property type="entry name" value="PTS_IIB_glc"/>
    <property type="match status" value="1"/>
</dbReference>
<keyword evidence="9 12" id="KW-1133">Transmembrane helix</keyword>
<feature type="domain" description="PTS EIIC type-1" evidence="15">
    <location>
        <begin position="121"/>
        <end position="480"/>
    </location>
</feature>
<keyword evidence="6" id="KW-0598">Phosphotransferase system</keyword>
<dbReference type="SUPFAM" id="SSF51261">
    <property type="entry name" value="Duplicated hybrid motif"/>
    <property type="match status" value="1"/>
</dbReference>
<dbReference type="InterPro" id="IPR050558">
    <property type="entry name" value="PTS_Sugar-Specific_Components"/>
</dbReference>
<dbReference type="PROSITE" id="PS51098">
    <property type="entry name" value="PTS_EIIB_TYPE_1"/>
    <property type="match status" value="1"/>
</dbReference>
<evidence type="ECO:0000256" key="6">
    <source>
        <dbReference type="ARBA" id="ARBA00022683"/>
    </source>
</evidence>
<dbReference type="NCBIfam" id="TIGR00830">
    <property type="entry name" value="PTBA"/>
    <property type="match status" value="1"/>
</dbReference>
<keyword evidence="10 12" id="KW-0472">Membrane</keyword>
<evidence type="ECO:0000256" key="4">
    <source>
        <dbReference type="ARBA" id="ARBA00022597"/>
    </source>
</evidence>
<dbReference type="InterPro" id="IPR013013">
    <property type="entry name" value="PTS_EIIC_1"/>
</dbReference>
<feature type="active site" description="Phosphocysteine intermediate; for EIIB activity" evidence="11">
    <location>
        <position position="44"/>
    </location>
</feature>
<feature type="transmembrane region" description="Helical" evidence="12">
    <location>
        <begin position="158"/>
        <end position="178"/>
    </location>
</feature>
<dbReference type="PROSITE" id="PS01035">
    <property type="entry name" value="PTS_EIIB_TYPE_1_CYS"/>
    <property type="match status" value="1"/>
</dbReference>
<dbReference type="PROSITE" id="PS51103">
    <property type="entry name" value="PTS_EIIC_TYPE_1"/>
    <property type="match status" value="1"/>
</dbReference>
<dbReference type="SUPFAM" id="SSF55604">
    <property type="entry name" value="Glucose permease domain IIB"/>
    <property type="match status" value="1"/>
</dbReference>
<evidence type="ECO:0000256" key="11">
    <source>
        <dbReference type="PROSITE-ProRule" id="PRU00421"/>
    </source>
</evidence>
<keyword evidence="8" id="KW-0418">Kinase</keyword>
<feature type="transmembrane region" description="Helical" evidence="12">
    <location>
        <begin position="262"/>
        <end position="284"/>
    </location>
</feature>
<name>R8WAC3_9FIRM</name>
<dbReference type="PATRIC" id="fig|1203606.4.peg.771"/>
<feature type="transmembrane region" description="Helical" evidence="12">
    <location>
        <begin position="443"/>
        <end position="466"/>
    </location>
</feature>
<comment type="subcellular location">
    <subcellularLocation>
        <location evidence="1">Cell membrane</location>
        <topology evidence="1">Multi-pass membrane protein</topology>
    </subcellularLocation>
</comment>
<dbReference type="Proteomes" id="UP000013981">
    <property type="component" value="Unassembled WGS sequence"/>
</dbReference>
<feature type="transmembrane region" description="Helical" evidence="12">
    <location>
        <begin position="299"/>
        <end position="319"/>
    </location>
</feature>
<dbReference type="GO" id="GO:0016301">
    <property type="term" value="F:kinase activity"/>
    <property type="evidence" value="ECO:0007669"/>
    <property type="project" value="UniProtKB-KW"/>
</dbReference>
<evidence type="ECO:0000259" key="15">
    <source>
        <dbReference type="PROSITE" id="PS51103"/>
    </source>
</evidence>
<dbReference type="Pfam" id="PF00358">
    <property type="entry name" value="PTS_EIIA_1"/>
    <property type="match status" value="1"/>
</dbReference>
<dbReference type="GO" id="GO:0009401">
    <property type="term" value="P:phosphoenolpyruvate-dependent sugar phosphotransferase system"/>
    <property type="evidence" value="ECO:0007669"/>
    <property type="project" value="UniProtKB-KW"/>
</dbReference>
<evidence type="ECO:0000256" key="3">
    <source>
        <dbReference type="ARBA" id="ARBA00022475"/>
    </source>
</evidence>
<keyword evidence="17" id="KW-1185">Reference proteome</keyword>
<keyword evidence="4" id="KW-0762">Sugar transport</keyword>
<dbReference type="GO" id="GO:0090589">
    <property type="term" value="F:protein-phosphocysteine-trehalose phosphotransferase system transporter activity"/>
    <property type="evidence" value="ECO:0007669"/>
    <property type="project" value="TreeGrafter"/>
</dbReference>
<feature type="transmembrane region" description="Helical" evidence="12">
    <location>
        <begin position="215"/>
        <end position="241"/>
    </location>
</feature>
<feature type="transmembrane region" description="Helical" evidence="12">
    <location>
        <begin position="326"/>
        <end position="350"/>
    </location>
</feature>
<dbReference type="PROSITE" id="PS51093">
    <property type="entry name" value="PTS_EIIA_TYPE_1"/>
    <property type="match status" value="1"/>
</dbReference>
<dbReference type="PANTHER" id="PTHR30175:SF1">
    <property type="entry name" value="PTS SYSTEM ARBUTIN-, CELLOBIOSE-, AND SALICIN-SPECIFIC EIIBC COMPONENT-RELATED"/>
    <property type="match status" value="1"/>
</dbReference>
<dbReference type="Pfam" id="PF02378">
    <property type="entry name" value="PTS_EIIC"/>
    <property type="match status" value="1"/>
</dbReference>
<dbReference type="GO" id="GO:0005886">
    <property type="term" value="C:plasma membrane"/>
    <property type="evidence" value="ECO:0007669"/>
    <property type="project" value="UniProtKB-SubCell"/>
</dbReference>
<evidence type="ECO:0000256" key="2">
    <source>
        <dbReference type="ARBA" id="ARBA00022448"/>
    </source>
</evidence>
<dbReference type="FunFam" id="2.70.70.10:FF:000001">
    <property type="entry name" value="PTS system glucose-specific IIA component"/>
    <property type="match status" value="1"/>
</dbReference>
<feature type="domain" description="PTS EIIA type-1" evidence="13">
    <location>
        <begin position="511"/>
        <end position="615"/>
    </location>
</feature>
<evidence type="ECO:0000256" key="12">
    <source>
        <dbReference type="SAM" id="Phobius"/>
    </source>
</evidence>
<evidence type="ECO:0000259" key="14">
    <source>
        <dbReference type="PROSITE" id="PS51098"/>
    </source>
</evidence>
<keyword evidence="2" id="KW-0813">Transport</keyword>
<proteinExistence type="predicted"/>
<organism evidence="16 17">
    <name type="scientific">Butyricicoccus pullicaecorum 1.2</name>
    <dbReference type="NCBI Taxonomy" id="1203606"/>
    <lineage>
        <taxon>Bacteria</taxon>
        <taxon>Bacillati</taxon>
        <taxon>Bacillota</taxon>
        <taxon>Clostridia</taxon>
        <taxon>Eubacteriales</taxon>
        <taxon>Butyricicoccaceae</taxon>
        <taxon>Butyricicoccus</taxon>
    </lineage>
</organism>
<comment type="caution">
    <text evidence="16">The sequence shown here is derived from an EMBL/GenBank/DDBJ whole genome shotgun (WGS) entry which is preliminary data.</text>
</comment>
<dbReference type="InterPro" id="IPR011297">
    <property type="entry name" value="PTS_IIABC_b_glu"/>
</dbReference>
<dbReference type="GO" id="GO:0015771">
    <property type="term" value="P:trehalose transport"/>
    <property type="evidence" value="ECO:0007669"/>
    <property type="project" value="TreeGrafter"/>
</dbReference>
<evidence type="ECO:0000256" key="5">
    <source>
        <dbReference type="ARBA" id="ARBA00022679"/>
    </source>
</evidence>
<feature type="domain" description="PTS EIIB type-1" evidence="14">
    <location>
        <begin position="22"/>
        <end position="104"/>
    </location>
</feature>
<keyword evidence="5" id="KW-0808">Transferase</keyword>
<dbReference type="GO" id="GO:0008982">
    <property type="term" value="F:protein-N(PI)-phosphohistidine-sugar phosphotransferase activity"/>
    <property type="evidence" value="ECO:0007669"/>
    <property type="project" value="InterPro"/>
</dbReference>
<dbReference type="PANTHER" id="PTHR30175">
    <property type="entry name" value="PHOSPHOTRANSFERASE SYSTEM TRANSPORT PROTEIN"/>
    <property type="match status" value="1"/>
</dbReference>
<dbReference type="InterPro" id="IPR001996">
    <property type="entry name" value="PTS_IIB_1"/>
</dbReference>
<dbReference type="eggNOG" id="COG1264">
    <property type="taxonomic scope" value="Bacteria"/>
</dbReference>
<dbReference type="Gene3D" id="2.70.70.10">
    <property type="entry name" value="Glucose Permease (Domain IIA)"/>
    <property type="match status" value="1"/>
</dbReference>
<dbReference type="eggNOG" id="COG1263">
    <property type="taxonomic scope" value="Bacteria"/>
</dbReference>